<feature type="compositionally biased region" description="Acidic residues" evidence="5">
    <location>
        <begin position="581"/>
        <end position="615"/>
    </location>
</feature>
<feature type="region of interest" description="Disordered" evidence="5">
    <location>
        <begin position="568"/>
        <end position="615"/>
    </location>
</feature>
<accession>A0A8S1ZIR9</accession>
<evidence type="ECO:0000256" key="1">
    <source>
        <dbReference type="ARBA" id="ARBA00009947"/>
    </source>
</evidence>
<dbReference type="GO" id="GO:0005634">
    <property type="term" value="C:nucleus"/>
    <property type="evidence" value="ECO:0007669"/>
    <property type="project" value="InterPro"/>
</dbReference>
<comment type="similarity">
    <text evidence="1 3">Belongs to the nucleosome assembly protein (NAP) family.</text>
</comment>
<dbReference type="Proteomes" id="UP000682877">
    <property type="component" value="Chromosome 1"/>
</dbReference>
<dbReference type="FunFam" id="3.30.1120.90:FF:000007">
    <property type="entry name" value="NAP1-related protein 1"/>
    <property type="match status" value="1"/>
</dbReference>
<evidence type="ECO:0000313" key="6">
    <source>
        <dbReference type="EMBL" id="CAE5957887.1"/>
    </source>
</evidence>
<evidence type="ECO:0000313" key="7">
    <source>
        <dbReference type="Proteomes" id="UP000682877"/>
    </source>
</evidence>
<feature type="compositionally biased region" description="Basic and acidic residues" evidence="5">
    <location>
        <begin position="72"/>
        <end position="84"/>
    </location>
</feature>
<dbReference type="PANTHER" id="PTHR11875">
    <property type="entry name" value="TESTIS-SPECIFIC Y-ENCODED PROTEIN"/>
    <property type="match status" value="1"/>
</dbReference>
<keyword evidence="7" id="KW-1185">Reference proteome</keyword>
<name>A0A8S1ZIR9_ARAAE</name>
<keyword evidence="4" id="KW-0175">Coiled coil</keyword>
<dbReference type="AlphaFoldDB" id="A0A8S1ZIR9"/>
<dbReference type="GO" id="GO:0042393">
    <property type="term" value="F:histone binding"/>
    <property type="evidence" value="ECO:0007669"/>
    <property type="project" value="UniProtKB-ARBA"/>
</dbReference>
<sequence length="615" mass="69527">MDAEKKSAHFRQISTYKPQLLVLSSIQEQPSSKISDKPNIKADNDAEIGVFGAEKYFSMKLDPVDSSADITKQHEKENTQDHPHPHPHPQLTKTTSSRSRTSRHGTPSVRSESSYNSQTFLMRINNNENKQRKTNETSVSFGGFRCYGPCSGVKTVHTDPKISCKSRNSDRDFVAYDARKHNDKPRLHLEAKKADYNEPEKIPLPIQRSDIAMNLERKLSLLTWDAIPNQLSTKNNNHNNGNNSSMSSNTQEEETASVASSDLFEIENITSSVYEPSEASIGWSVVTGSMADQSVISDFDMMKRVTRSGPAVRTKPVIGEKVRSAGFLSGCKSHKAVSVVDSSRKAKETAKGFIRSELKMVADKSKKAKTEEENVEQIDRELVLSIEKLQEIQDDLEKINEKASDEVLEVEQKYNVIRKPVYDKRNEIIKSIPDFWLTAFLSHPALGELLTEEDQKIFKFLSSLDVEDAKDVKSGYSITFYFNPNPFFEDGKLTKTFTFLEEGTTKITATPIKWKEGKGLSNGVNHEKNGNKRALPEESFFTWFRDAQHKEDVEDEMQDEQVADIIKEDLWPNPLNYFNNEADEEDFDGDEDGDEEGKEGDSDEDDDEEDGDGEE</sequence>
<protein>
    <submittedName>
        <fullName evidence="6">Uncharacterized protein</fullName>
    </submittedName>
</protein>
<feature type="compositionally biased region" description="Low complexity" evidence="5">
    <location>
        <begin position="235"/>
        <end position="249"/>
    </location>
</feature>
<feature type="region of interest" description="Disordered" evidence="5">
    <location>
        <begin position="72"/>
        <end position="118"/>
    </location>
</feature>
<dbReference type="GO" id="GO:0000724">
    <property type="term" value="P:double-strand break repair via homologous recombination"/>
    <property type="evidence" value="ECO:0007669"/>
    <property type="project" value="UniProtKB-ARBA"/>
</dbReference>
<proteinExistence type="inferred from homology"/>
<keyword evidence="2" id="KW-0143">Chaperone</keyword>
<gene>
    <name evidence="6" type="ORF">AARE701A_LOCUS1549</name>
</gene>
<dbReference type="EMBL" id="LR999451">
    <property type="protein sequence ID" value="CAE5957887.1"/>
    <property type="molecule type" value="Genomic_DNA"/>
</dbReference>
<evidence type="ECO:0000256" key="4">
    <source>
        <dbReference type="SAM" id="Coils"/>
    </source>
</evidence>
<dbReference type="SUPFAM" id="SSF143113">
    <property type="entry name" value="NAP-like"/>
    <property type="match status" value="1"/>
</dbReference>
<dbReference type="InterPro" id="IPR037231">
    <property type="entry name" value="NAP-like_sf"/>
</dbReference>
<dbReference type="Pfam" id="PF00956">
    <property type="entry name" value="NAP"/>
    <property type="match status" value="1"/>
</dbReference>
<reference evidence="6" key="1">
    <citation type="submission" date="2021-01" db="EMBL/GenBank/DDBJ databases">
        <authorList>
            <person name="Bezrukov I."/>
        </authorList>
    </citation>
    <scope>NUCLEOTIDE SEQUENCE</scope>
</reference>
<feature type="compositionally biased region" description="Polar residues" evidence="5">
    <location>
        <begin position="104"/>
        <end position="118"/>
    </location>
</feature>
<dbReference type="Gene3D" id="3.30.1120.90">
    <property type="entry name" value="Nucleosome assembly protein"/>
    <property type="match status" value="1"/>
</dbReference>
<dbReference type="InterPro" id="IPR002164">
    <property type="entry name" value="NAP_family"/>
</dbReference>
<feature type="coiled-coil region" evidence="4">
    <location>
        <begin position="361"/>
        <end position="413"/>
    </location>
</feature>
<evidence type="ECO:0000256" key="5">
    <source>
        <dbReference type="SAM" id="MobiDB-lite"/>
    </source>
</evidence>
<dbReference type="GO" id="GO:0006334">
    <property type="term" value="P:nucleosome assembly"/>
    <property type="evidence" value="ECO:0007669"/>
    <property type="project" value="InterPro"/>
</dbReference>
<feature type="region of interest" description="Disordered" evidence="5">
    <location>
        <begin position="231"/>
        <end position="259"/>
    </location>
</feature>
<evidence type="ECO:0000256" key="2">
    <source>
        <dbReference type="ARBA" id="ARBA00023186"/>
    </source>
</evidence>
<dbReference type="Gene3D" id="1.20.5.1500">
    <property type="match status" value="1"/>
</dbReference>
<organism evidence="6 7">
    <name type="scientific">Arabidopsis arenosa</name>
    <name type="common">Sand rock-cress</name>
    <name type="synonym">Cardaminopsis arenosa</name>
    <dbReference type="NCBI Taxonomy" id="38785"/>
    <lineage>
        <taxon>Eukaryota</taxon>
        <taxon>Viridiplantae</taxon>
        <taxon>Streptophyta</taxon>
        <taxon>Embryophyta</taxon>
        <taxon>Tracheophyta</taxon>
        <taxon>Spermatophyta</taxon>
        <taxon>Magnoliopsida</taxon>
        <taxon>eudicotyledons</taxon>
        <taxon>Gunneridae</taxon>
        <taxon>Pentapetalae</taxon>
        <taxon>rosids</taxon>
        <taxon>malvids</taxon>
        <taxon>Brassicales</taxon>
        <taxon>Brassicaceae</taxon>
        <taxon>Camelineae</taxon>
        <taxon>Arabidopsis</taxon>
    </lineage>
</organism>
<evidence type="ECO:0000256" key="3">
    <source>
        <dbReference type="RuleBase" id="RU003876"/>
    </source>
</evidence>